<protein>
    <submittedName>
        <fullName evidence="1 3">Uncharacterized protein</fullName>
    </submittedName>
</protein>
<evidence type="ECO:0000313" key="2">
    <source>
        <dbReference type="Proteomes" id="UP000268014"/>
    </source>
</evidence>
<evidence type="ECO:0000313" key="3">
    <source>
        <dbReference type="WBParaSite" id="HPLM_0001308001-mRNA-1"/>
    </source>
</evidence>
<dbReference type="WBParaSite" id="HPLM_0001308001-mRNA-1">
    <property type="protein sequence ID" value="HPLM_0001308001-mRNA-1"/>
    <property type="gene ID" value="HPLM_0001308001"/>
</dbReference>
<keyword evidence="2" id="KW-1185">Reference proteome</keyword>
<gene>
    <name evidence="1" type="ORF">HPLM_LOCUS13072</name>
</gene>
<reference evidence="3" key="1">
    <citation type="submission" date="2016-04" db="UniProtKB">
        <authorList>
            <consortium name="WormBaseParasite"/>
        </authorList>
    </citation>
    <scope>IDENTIFICATION</scope>
</reference>
<organism evidence="3">
    <name type="scientific">Haemonchus placei</name>
    <name type="common">Barber's pole worm</name>
    <dbReference type="NCBI Taxonomy" id="6290"/>
    <lineage>
        <taxon>Eukaryota</taxon>
        <taxon>Metazoa</taxon>
        <taxon>Ecdysozoa</taxon>
        <taxon>Nematoda</taxon>
        <taxon>Chromadorea</taxon>
        <taxon>Rhabditida</taxon>
        <taxon>Rhabditina</taxon>
        <taxon>Rhabditomorpha</taxon>
        <taxon>Strongyloidea</taxon>
        <taxon>Trichostrongylidae</taxon>
        <taxon>Haemonchus</taxon>
    </lineage>
</organism>
<dbReference type="STRING" id="6290.A0A158QPQ3"/>
<accession>A0A158QPQ3</accession>
<dbReference type="EMBL" id="UZAF01018072">
    <property type="protein sequence ID" value="VDO47758.1"/>
    <property type="molecule type" value="Genomic_DNA"/>
</dbReference>
<sequence length="188" mass="21486">MSKNVSLDENFHAQDGVILPVAIQPHVPRRTNARARLANAQPGKLKAKQGSASMSPIALLNPEKHDHVVEMRGVMCVEQHVNLHVLHLIRHAHRNVFQMSANVKLDISVTQDLVFPIVVVVPPPPPPVYPGRYLTYYIPPYQPYYGQQFRYFTCSPYEYYVQCIPCEPVCNSNYYVRFKVNRLTQISS</sequence>
<evidence type="ECO:0000313" key="1">
    <source>
        <dbReference type="EMBL" id="VDO47758.1"/>
    </source>
</evidence>
<dbReference type="AlphaFoldDB" id="A0A158QPQ3"/>
<reference evidence="1 2" key="2">
    <citation type="submission" date="2018-11" db="EMBL/GenBank/DDBJ databases">
        <authorList>
            <consortium name="Pathogen Informatics"/>
        </authorList>
    </citation>
    <scope>NUCLEOTIDE SEQUENCE [LARGE SCALE GENOMIC DNA]</scope>
    <source>
        <strain evidence="1 2">MHpl1</strain>
    </source>
</reference>
<dbReference type="Proteomes" id="UP000268014">
    <property type="component" value="Unassembled WGS sequence"/>
</dbReference>
<proteinExistence type="predicted"/>
<name>A0A158QPQ3_HAEPC</name>